<dbReference type="EMBL" id="CP006842">
    <property type="protein sequence ID" value="AHW63541.1"/>
    <property type="molecule type" value="Genomic_DNA"/>
</dbReference>
<dbReference type="KEGG" id="cgy:CGLY_05465"/>
<reference evidence="1 2" key="1">
    <citation type="journal article" date="2015" name="Int. J. Syst. Evol. Microbiol.">
        <title>Revisiting Corynebacterium glyciniphilum (ex Kubota et al., 1972) sp. nov., nom. rev., isolated from putrefied banana.</title>
        <authorList>
            <person name="Al-Dilaimi A."/>
            <person name="Bednarz H."/>
            <person name="Lomker A."/>
            <person name="Niehaus K."/>
            <person name="Kalinowski J."/>
            <person name="Ruckert C."/>
        </authorList>
    </citation>
    <scope>NUCLEOTIDE SEQUENCE [LARGE SCALE GENOMIC DNA]</scope>
    <source>
        <strain evidence="1">AJ 3170</strain>
    </source>
</reference>
<sequence length="197" mass="21449">MVFMPTTTYGFDWPDRFVVGTVGLPGDRTFYLQARDRGATVSVSLEKQQSAALAEGIAELLDRLRSQDGNPFNVPTETDELLVDDDPLDMPVDEEFRVGVLSLGWDPKTSQVVIEAAPPPEIDPEELEELQASVDADEPIELEVEPEELLSVRIPVGAAKAFVDRTLAIVNSGRPLCPRCGQPMDPDGHECGGPDGF</sequence>
<dbReference type="NCBIfam" id="TIGR03847">
    <property type="entry name" value="conserved hypothetical protein"/>
    <property type="match status" value="1"/>
</dbReference>
<dbReference type="Pfam" id="PF11290">
    <property type="entry name" value="DUF3090"/>
    <property type="match status" value="1"/>
</dbReference>
<accession>X5EA55</accession>
<organism evidence="1 2">
    <name type="scientific">Corynebacterium glyciniphilum AJ 3170</name>
    <dbReference type="NCBI Taxonomy" id="1404245"/>
    <lineage>
        <taxon>Bacteria</taxon>
        <taxon>Bacillati</taxon>
        <taxon>Actinomycetota</taxon>
        <taxon>Actinomycetes</taxon>
        <taxon>Mycobacteriales</taxon>
        <taxon>Corynebacteriaceae</taxon>
        <taxon>Corynebacterium</taxon>
    </lineage>
</organism>
<dbReference type="InterPro" id="IPR021441">
    <property type="entry name" value="DUF3090"/>
</dbReference>
<dbReference type="Proteomes" id="UP000023703">
    <property type="component" value="Chromosome"/>
</dbReference>
<dbReference type="HOGENOM" id="CLU_098984_0_0_11"/>
<protein>
    <submittedName>
        <fullName evidence="1">Uncharacterized protein</fullName>
    </submittedName>
</protein>
<keyword evidence="2" id="KW-1185">Reference proteome</keyword>
<dbReference type="eggNOG" id="ENOG502ZW25">
    <property type="taxonomic scope" value="Bacteria"/>
</dbReference>
<dbReference type="STRING" id="1404245.CGLY_05465"/>
<evidence type="ECO:0000313" key="2">
    <source>
        <dbReference type="Proteomes" id="UP000023703"/>
    </source>
</evidence>
<dbReference type="AlphaFoldDB" id="X5EA55"/>
<name>X5EA55_9CORY</name>
<proteinExistence type="predicted"/>
<gene>
    <name evidence="1" type="ORF">CGLY_05465</name>
</gene>
<evidence type="ECO:0000313" key="1">
    <source>
        <dbReference type="EMBL" id="AHW63541.1"/>
    </source>
</evidence>